<accession>A0ABT3ZGP7</accession>
<dbReference type="PANTHER" id="PTHR40115">
    <property type="entry name" value="INNER MEMBRANE PROTEIN WITH PEPSY TM HELIX"/>
    <property type="match status" value="1"/>
</dbReference>
<gene>
    <name evidence="2" type="ORF">OVY01_00280</name>
</gene>
<dbReference type="EMBL" id="JAPMXC010000001">
    <property type="protein sequence ID" value="MCY0385699.1"/>
    <property type="molecule type" value="Genomic_DNA"/>
</dbReference>
<name>A0ABT3ZGP7_9BURK</name>
<keyword evidence="1" id="KW-0812">Transmembrane</keyword>
<dbReference type="Proteomes" id="UP001082899">
    <property type="component" value="Unassembled WGS sequence"/>
</dbReference>
<proteinExistence type="predicted"/>
<dbReference type="InterPro" id="IPR032307">
    <property type="entry name" value="PepSY_TM-like_2"/>
</dbReference>
<dbReference type="RefSeq" id="WP_267844825.1">
    <property type="nucleotide sequence ID" value="NZ_JAPMXC010000001.1"/>
</dbReference>
<protein>
    <submittedName>
        <fullName evidence="2">PepSY-associated TM helix domain-containing protein</fullName>
    </submittedName>
</protein>
<comment type="caution">
    <text evidence="2">The sequence shown here is derived from an EMBL/GenBank/DDBJ whole genome shotgun (WGS) entry which is preliminary data.</text>
</comment>
<feature type="transmembrane region" description="Helical" evidence="1">
    <location>
        <begin position="36"/>
        <end position="57"/>
    </location>
</feature>
<sequence length="228" mass="24976">MAQTNLNSSPSPAVSAIERSAKRATRSRFLKWLRKVHGWVGLWGAVLGLLFGVTGFLENHRAVLRIGTPGPVKTQVELPVPAPQPRDPRALAAWLGKTLQLDAAHARVTREPAQPVDWGGQAVMQPEHWQIRFTTPRHSVTADYWKNANTVRVARSDHGWLTVMQNLHRSNGVGVGWVLLADSIAGSLVLLSITGVILWTELNRRRTVGFGIFAASLITLVVVAGRSL</sequence>
<dbReference type="Pfam" id="PF16357">
    <property type="entry name" value="PepSY_TM_like_2"/>
    <property type="match status" value="1"/>
</dbReference>
<keyword evidence="3" id="KW-1185">Reference proteome</keyword>
<organism evidence="2 3">
    <name type="scientific">Robbsia betulipollinis</name>
    <dbReference type="NCBI Taxonomy" id="2981849"/>
    <lineage>
        <taxon>Bacteria</taxon>
        <taxon>Pseudomonadati</taxon>
        <taxon>Pseudomonadota</taxon>
        <taxon>Betaproteobacteria</taxon>
        <taxon>Burkholderiales</taxon>
        <taxon>Burkholderiaceae</taxon>
        <taxon>Robbsia</taxon>
    </lineage>
</organism>
<evidence type="ECO:0000313" key="2">
    <source>
        <dbReference type="EMBL" id="MCY0385699.1"/>
    </source>
</evidence>
<feature type="transmembrane region" description="Helical" evidence="1">
    <location>
        <begin position="174"/>
        <end position="200"/>
    </location>
</feature>
<feature type="transmembrane region" description="Helical" evidence="1">
    <location>
        <begin position="207"/>
        <end position="225"/>
    </location>
</feature>
<dbReference type="PANTHER" id="PTHR40115:SF1">
    <property type="entry name" value="INNER MEMBRANE PROTEIN WITH PEPSY TM HELIX"/>
    <property type="match status" value="1"/>
</dbReference>
<reference evidence="2" key="1">
    <citation type="submission" date="2022-11" db="EMBL/GenBank/DDBJ databases">
        <title>Robbsia betulipollinis sp. nov., isolated from pollen of birch (Betula pendula).</title>
        <authorList>
            <person name="Shi H."/>
            <person name="Ambika Manirajan B."/>
            <person name="Ratering S."/>
            <person name="Geissler-Plaum R."/>
            <person name="Schnell S."/>
        </authorList>
    </citation>
    <scope>NUCLEOTIDE SEQUENCE</scope>
    <source>
        <strain evidence="2">Bb-Pol-6</strain>
    </source>
</reference>
<keyword evidence="1" id="KW-0472">Membrane</keyword>
<evidence type="ECO:0000256" key="1">
    <source>
        <dbReference type="SAM" id="Phobius"/>
    </source>
</evidence>
<keyword evidence="1" id="KW-1133">Transmembrane helix</keyword>
<evidence type="ECO:0000313" key="3">
    <source>
        <dbReference type="Proteomes" id="UP001082899"/>
    </source>
</evidence>